<keyword evidence="2" id="KW-0378">Hydrolase</keyword>
<dbReference type="Gene3D" id="3.40.50.1820">
    <property type="entry name" value="alpha/beta hydrolase"/>
    <property type="match status" value="1"/>
</dbReference>
<evidence type="ECO:0000256" key="2">
    <source>
        <dbReference type="ARBA" id="ARBA00022801"/>
    </source>
</evidence>
<evidence type="ECO:0000256" key="3">
    <source>
        <dbReference type="PROSITE-ProRule" id="PRU10038"/>
    </source>
</evidence>
<dbReference type="Pfam" id="PF07859">
    <property type="entry name" value="Abhydrolase_3"/>
    <property type="match status" value="1"/>
</dbReference>
<proteinExistence type="inferred from homology"/>
<gene>
    <name evidence="5" type="ORF">SAMN06295912_12031</name>
</gene>
<comment type="similarity">
    <text evidence="1">Belongs to the 'GDXG' lipolytic enzyme family.</text>
</comment>
<evidence type="ECO:0000313" key="5">
    <source>
        <dbReference type="EMBL" id="SNS86859.1"/>
    </source>
</evidence>
<dbReference type="PANTHER" id="PTHR48081">
    <property type="entry name" value="AB HYDROLASE SUPERFAMILY PROTEIN C4A8.06C"/>
    <property type="match status" value="1"/>
</dbReference>
<feature type="active site" evidence="3">
    <location>
        <position position="155"/>
    </location>
</feature>
<evidence type="ECO:0000313" key="6">
    <source>
        <dbReference type="Proteomes" id="UP000198281"/>
    </source>
</evidence>
<name>A0A239I051_9SPHN</name>
<reference evidence="6" key="1">
    <citation type="submission" date="2017-06" db="EMBL/GenBank/DDBJ databases">
        <authorList>
            <person name="Varghese N."/>
            <person name="Submissions S."/>
        </authorList>
    </citation>
    <scope>NUCLEOTIDE SEQUENCE [LARGE SCALE GENOMIC DNA]</scope>
    <source>
        <strain evidence="6">LNB2</strain>
    </source>
</reference>
<dbReference type="PROSITE" id="PS01174">
    <property type="entry name" value="LIPASE_GDXG_SER"/>
    <property type="match status" value="1"/>
</dbReference>
<dbReference type="InterPro" id="IPR050300">
    <property type="entry name" value="GDXG_lipolytic_enzyme"/>
</dbReference>
<dbReference type="RefSeq" id="WP_089220535.1">
    <property type="nucleotide sequence ID" value="NZ_FZOS01000020.1"/>
</dbReference>
<dbReference type="PANTHER" id="PTHR48081:SF8">
    <property type="entry name" value="ALPHA_BETA HYDROLASE FOLD-3 DOMAIN-CONTAINING PROTEIN-RELATED"/>
    <property type="match status" value="1"/>
</dbReference>
<dbReference type="EMBL" id="FZOS01000020">
    <property type="protein sequence ID" value="SNS86859.1"/>
    <property type="molecule type" value="Genomic_DNA"/>
</dbReference>
<dbReference type="InterPro" id="IPR033140">
    <property type="entry name" value="Lipase_GDXG_put_SER_AS"/>
</dbReference>
<organism evidence="5 6">
    <name type="scientific">Edaphosphingomonas laterariae</name>
    <dbReference type="NCBI Taxonomy" id="861865"/>
    <lineage>
        <taxon>Bacteria</taxon>
        <taxon>Pseudomonadati</taxon>
        <taxon>Pseudomonadota</taxon>
        <taxon>Alphaproteobacteria</taxon>
        <taxon>Sphingomonadales</taxon>
        <taxon>Rhizorhabdaceae</taxon>
        <taxon>Edaphosphingomonas</taxon>
    </lineage>
</organism>
<feature type="domain" description="Alpha/beta hydrolase fold-3" evidence="4">
    <location>
        <begin position="77"/>
        <end position="285"/>
    </location>
</feature>
<dbReference type="OrthoDB" id="9806180at2"/>
<dbReference type="GO" id="GO:0016787">
    <property type="term" value="F:hydrolase activity"/>
    <property type="evidence" value="ECO:0007669"/>
    <property type="project" value="UniProtKB-KW"/>
</dbReference>
<dbReference type="AlphaFoldDB" id="A0A239I051"/>
<dbReference type="FunFam" id="3.40.50.1820:FF:000089">
    <property type="entry name" value="Alpha/beta hydrolase"/>
    <property type="match status" value="1"/>
</dbReference>
<evidence type="ECO:0000259" key="4">
    <source>
        <dbReference type="Pfam" id="PF07859"/>
    </source>
</evidence>
<keyword evidence="6" id="KW-1185">Reference proteome</keyword>
<dbReference type="SUPFAM" id="SSF53474">
    <property type="entry name" value="alpha/beta-Hydrolases"/>
    <property type="match status" value="1"/>
</dbReference>
<evidence type="ECO:0000256" key="1">
    <source>
        <dbReference type="ARBA" id="ARBA00010515"/>
    </source>
</evidence>
<dbReference type="Proteomes" id="UP000198281">
    <property type="component" value="Unassembled WGS sequence"/>
</dbReference>
<protein>
    <submittedName>
        <fullName evidence="5">Acetyl esterase</fullName>
    </submittedName>
</protein>
<accession>A0A239I051</accession>
<dbReference type="InterPro" id="IPR013094">
    <property type="entry name" value="AB_hydrolase_3"/>
</dbReference>
<sequence>MPMDPQIEAMLASAPAWPPVSSMPVEELRAAVRASSLAIPPLDVPLASISDDAIEGPGGPIPIRIYTPAGEGPFPGIVYFHGGGWVVGDLDTQDMIARGLAHGADAVVVSVDYRLSPEHPFPAAPDDAWAATLWTARHAAGLNIDPARLAVAGDSAGANLAAGVALRARDAGAPKLVAQAMFYGSGNYPSEETPSSEEFAKGPLLSRDDVHFFWRQYLADPDKDQHHPLASPIRAASHAGLPPAYMGTAEIDPSRDDGERYAAKLEAAGVPVETRRYAGMVHGFVSWLAFLPGARTAMDDACAFLKRQFAAQN</sequence>
<dbReference type="InterPro" id="IPR029058">
    <property type="entry name" value="AB_hydrolase_fold"/>
</dbReference>